<evidence type="ECO:0000313" key="2">
    <source>
        <dbReference type="EMBL" id="ACD04232.1"/>
    </source>
</evidence>
<sequence length="130" mass="14408">MPFLRHEPICKTGSGRQTGIKENGKGQARIPSNSPCSASIGWECPVYRRNGQKSKGTAPAWLPFSATAGMRNILKSEKALQPMPTAEPREKRLPTEISHDIISGRLLFHFLFVRTIFSLPSENLALFLTS</sequence>
<dbReference type="EMBL" id="CP001071">
    <property type="protein sequence ID" value="ACD04232.1"/>
    <property type="molecule type" value="Genomic_DNA"/>
</dbReference>
<dbReference type="AlphaFoldDB" id="B2UNC0"/>
<dbReference type="BioCyc" id="AMUC349741:G1GBX-437-MONOMER"/>
<evidence type="ECO:0000313" key="3">
    <source>
        <dbReference type="Proteomes" id="UP000001031"/>
    </source>
</evidence>
<gene>
    <name evidence="2" type="ordered locus">Amuc_0393</name>
</gene>
<proteinExistence type="predicted"/>
<keyword evidence="3" id="KW-1185">Reference proteome</keyword>
<dbReference type="Proteomes" id="UP000001031">
    <property type="component" value="Chromosome"/>
</dbReference>
<evidence type="ECO:0000256" key="1">
    <source>
        <dbReference type="SAM" id="MobiDB-lite"/>
    </source>
</evidence>
<dbReference type="HOGENOM" id="CLU_1933559_0_0_0"/>
<dbReference type="STRING" id="349741.Amuc_0393"/>
<accession>B2UNC0</accession>
<name>B2UNC0_AKKM8</name>
<dbReference type="PaxDb" id="349741-Amuc_0393"/>
<organism evidence="2 3">
    <name type="scientific">Akkermansia muciniphila (strain ATCC BAA-835 / DSM 22959 / JCM 33894 / BCRC 81048 / CCUG 64013 / CIP 107961 / Muc)</name>
    <dbReference type="NCBI Taxonomy" id="349741"/>
    <lineage>
        <taxon>Bacteria</taxon>
        <taxon>Pseudomonadati</taxon>
        <taxon>Verrucomicrobiota</taxon>
        <taxon>Verrucomicrobiia</taxon>
        <taxon>Verrucomicrobiales</taxon>
        <taxon>Akkermansiaceae</taxon>
        <taxon>Akkermansia</taxon>
    </lineage>
</organism>
<feature type="region of interest" description="Disordered" evidence="1">
    <location>
        <begin position="11"/>
        <end position="34"/>
    </location>
</feature>
<dbReference type="KEGG" id="amu:Amuc_0393"/>
<reference evidence="3" key="1">
    <citation type="journal article" date="2011" name="PLoS ONE">
        <title>The genome of Akkermansia muciniphila, a dedicated intestinal mucin degrader, and its use in exploring intestinal metagenomes.</title>
        <authorList>
            <person name="van Passel M.W."/>
            <person name="Kant R."/>
            <person name="Zoetendal E.G."/>
            <person name="Plugge C.M."/>
            <person name="Derrien M."/>
            <person name="Malfatti S.A."/>
            <person name="Chain P.S."/>
            <person name="Woyke T."/>
            <person name="Palva A."/>
            <person name="de Vos W.M."/>
            <person name="Smidt H."/>
        </authorList>
    </citation>
    <scope>NUCLEOTIDE SEQUENCE [LARGE SCALE GENOMIC DNA]</scope>
    <source>
        <strain evidence="3">ATCC BAA-835 / DSM 22959 / JCM 33894 / BCRC 81048 / CCUG 64013 / CIP 107961 / Muc</strain>
    </source>
</reference>
<protein>
    <submittedName>
        <fullName evidence="2">Uncharacterized protein</fullName>
    </submittedName>
</protein>